<sequence length="128" mass="12939">MFEDDVKEVVLPGTSQISVCSSCNGTGSNLCFHCRGSGSVRCTACNGTGMRSGIPHPAITAHPLVAALPHGNVSRGYPSSSVATAKSRNRSSFGVGTPAHLRSVTGIPPPGISIVDLCAICAGTGLCQ</sequence>
<dbReference type="InterPro" id="IPR036410">
    <property type="entry name" value="HSP_DnaJ_Cys-rich_dom_sf"/>
</dbReference>
<dbReference type="AlphaFoldDB" id="A0A183J1M9"/>
<protein>
    <submittedName>
        <fullName evidence="3">DnaJ/Hsp40 cysteine-rich domain superfamily protein</fullName>
    </submittedName>
</protein>
<evidence type="ECO:0000313" key="1">
    <source>
        <dbReference type="EMBL" id="VDP25849.1"/>
    </source>
</evidence>
<name>A0A183J1M9_9BILA</name>
<dbReference type="Proteomes" id="UP000270296">
    <property type="component" value="Unassembled WGS sequence"/>
</dbReference>
<dbReference type="SUPFAM" id="SSF57938">
    <property type="entry name" value="DnaJ/Hsp40 cysteine-rich domain"/>
    <property type="match status" value="1"/>
</dbReference>
<gene>
    <name evidence="1" type="ORF">SBAD_LOCUS9777</name>
</gene>
<evidence type="ECO:0000313" key="3">
    <source>
        <dbReference type="WBParaSite" id="SBAD_0001012701-mRNA-1"/>
    </source>
</evidence>
<organism evidence="3">
    <name type="scientific">Soboliphyme baturini</name>
    <dbReference type="NCBI Taxonomy" id="241478"/>
    <lineage>
        <taxon>Eukaryota</taxon>
        <taxon>Metazoa</taxon>
        <taxon>Ecdysozoa</taxon>
        <taxon>Nematoda</taxon>
        <taxon>Enoplea</taxon>
        <taxon>Dorylaimia</taxon>
        <taxon>Dioctophymatida</taxon>
        <taxon>Dioctophymatoidea</taxon>
        <taxon>Soboliphymatidae</taxon>
        <taxon>Soboliphyme</taxon>
    </lineage>
</organism>
<reference evidence="3" key="1">
    <citation type="submission" date="2016-06" db="UniProtKB">
        <authorList>
            <consortium name="WormBaseParasite"/>
        </authorList>
    </citation>
    <scope>IDENTIFICATION</scope>
</reference>
<dbReference type="OrthoDB" id="5846257at2759"/>
<keyword evidence="2" id="KW-1185">Reference proteome</keyword>
<dbReference type="EMBL" id="UZAM01013150">
    <property type="protein sequence ID" value="VDP25849.1"/>
    <property type="molecule type" value="Genomic_DNA"/>
</dbReference>
<accession>A0A183J1M9</accession>
<evidence type="ECO:0000313" key="2">
    <source>
        <dbReference type="Proteomes" id="UP000270296"/>
    </source>
</evidence>
<dbReference type="WBParaSite" id="SBAD_0001012701-mRNA-1">
    <property type="protein sequence ID" value="SBAD_0001012701-mRNA-1"/>
    <property type="gene ID" value="SBAD_0001012701"/>
</dbReference>
<reference evidence="1 2" key="2">
    <citation type="submission" date="2018-11" db="EMBL/GenBank/DDBJ databases">
        <authorList>
            <consortium name="Pathogen Informatics"/>
        </authorList>
    </citation>
    <scope>NUCLEOTIDE SEQUENCE [LARGE SCALE GENOMIC DNA]</scope>
</reference>
<proteinExistence type="predicted"/>